<dbReference type="Gene3D" id="3.30.200.20">
    <property type="entry name" value="Phosphorylase Kinase, domain 1"/>
    <property type="match status" value="1"/>
</dbReference>
<keyword evidence="17" id="KW-1185">Reference proteome</keyword>
<evidence type="ECO:0000256" key="2">
    <source>
        <dbReference type="ARBA" id="ARBA00012513"/>
    </source>
</evidence>
<comment type="caution">
    <text evidence="16">The sequence shown here is derived from an EMBL/GenBank/DDBJ whole genome shotgun (WGS) entry which is preliminary data.</text>
</comment>
<evidence type="ECO:0000313" key="16">
    <source>
        <dbReference type="EMBL" id="TVU03326.1"/>
    </source>
</evidence>
<keyword evidence="6" id="KW-0732">Signal</keyword>
<dbReference type="InterPro" id="IPR001245">
    <property type="entry name" value="Ser-Thr/Tyr_kinase_cat_dom"/>
</dbReference>
<feature type="domain" description="Protein kinase" evidence="15">
    <location>
        <begin position="1"/>
        <end position="249"/>
    </location>
</feature>
<dbReference type="Gramene" id="TVU03326">
    <property type="protein sequence ID" value="TVU03326"/>
    <property type="gene ID" value="EJB05_51135"/>
</dbReference>
<accession>A0A5J9SWG6</accession>
<dbReference type="EC" id="2.7.11.1" evidence="2"/>
<evidence type="ECO:0000259" key="15">
    <source>
        <dbReference type="PROSITE" id="PS50011"/>
    </source>
</evidence>
<evidence type="ECO:0000256" key="14">
    <source>
        <dbReference type="ARBA" id="ARBA00048679"/>
    </source>
</evidence>
<evidence type="ECO:0000256" key="7">
    <source>
        <dbReference type="ARBA" id="ARBA00022741"/>
    </source>
</evidence>
<dbReference type="OrthoDB" id="4062651at2759"/>
<evidence type="ECO:0000313" key="17">
    <source>
        <dbReference type="Proteomes" id="UP000324897"/>
    </source>
</evidence>
<evidence type="ECO:0000256" key="10">
    <source>
        <dbReference type="ARBA" id="ARBA00022989"/>
    </source>
</evidence>
<name>A0A5J9SWG6_9POAL</name>
<evidence type="ECO:0000256" key="9">
    <source>
        <dbReference type="ARBA" id="ARBA00022840"/>
    </source>
</evidence>
<keyword evidence="10" id="KW-1133">Transmembrane helix</keyword>
<dbReference type="GO" id="GO:0005524">
    <property type="term" value="F:ATP binding"/>
    <property type="evidence" value="ECO:0007669"/>
    <property type="project" value="UniProtKB-KW"/>
</dbReference>
<keyword evidence="4" id="KW-0808">Transferase</keyword>
<dbReference type="FunFam" id="1.10.510.10:FF:001023">
    <property type="entry name" value="Os07g0541700 protein"/>
    <property type="match status" value="1"/>
</dbReference>
<keyword evidence="9" id="KW-0067">ATP-binding</keyword>
<feature type="non-terminal residue" evidence="16">
    <location>
        <position position="1"/>
    </location>
</feature>
<evidence type="ECO:0000256" key="3">
    <source>
        <dbReference type="ARBA" id="ARBA00022527"/>
    </source>
</evidence>
<evidence type="ECO:0000256" key="12">
    <source>
        <dbReference type="ARBA" id="ARBA00023180"/>
    </source>
</evidence>
<dbReference type="InterPro" id="IPR045874">
    <property type="entry name" value="LRK10/LRL21-25-like"/>
</dbReference>
<protein>
    <recommendedName>
        <fullName evidence="2">non-specific serine/threonine protein kinase</fullName>
        <ecNumber evidence="2">2.7.11.1</ecNumber>
    </recommendedName>
</protein>
<dbReference type="PROSITE" id="PS00108">
    <property type="entry name" value="PROTEIN_KINASE_ST"/>
    <property type="match status" value="1"/>
</dbReference>
<keyword evidence="11" id="KW-0472">Membrane</keyword>
<dbReference type="PROSITE" id="PS50011">
    <property type="entry name" value="PROTEIN_KINASE_DOM"/>
    <property type="match status" value="1"/>
</dbReference>
<sequence length="288" mass="31534">MAEVGTIGRTRHVNLVRLLGFCFDDVARALVYEYMERSALDAFLARWGSDVGVSALLDIAAGVARGIRYLHEECDQKIVHYDIKPGNVLLDGALTPKVADFGLARLVSRAATHITVSGPRGTPGFAALEMWRQSGVTEKCDVYSFGMLLFEIAGLRRNFDEAAPTESQRWFPRLAWTKYEEGNLMDLVAEPSVAAAAGDVARRKEMVERMFKVAFWCVQQVPEARPPIGVVVKMLEGEMDIAPPVNPFHHLMAPPLATMPWTTTTTSGGDTVTAPVGLSEASKNLISL</sequence>
<dbReference type="Pfam" id="PF07714">
    <property type="entry name" value="PK_Tyr_Ser-Thr"/>
    <property type="match status" value="1"/>
</dbReference>
<keyword evidence="12" id="KW-0325">Glycoprotein</keyword>
<keyword evidence="5" id="KW-0812">Transmembrane</keyword>
<dbReference type="SUPFAM" id="SSF56112">
    <property type="entry name" value="Protein kinase-like (PK-like)"/>
    <property type="match status" value="1"/>
</dbReference>
<dbReference type="EMBL" id="RWGY01000193">
    <property type="protein sequence ID" value="TVU03326.1"/>
    <property type="molecule type" value="Genomic_DNA"/>
</dbReference>
<evidence type="ECO:0000256" key="13">
    <source>
        <dbReference type="ARBA" id="ARBA00047899"/>
    </source>
</evidence>
<dbReference type="InterPro" id="IPR008271">
    <property type="entry name" value="Ser/Thr_kinase_AS"/>
</dbReference>
<comment type="catalytic activity">
    <reaction evidence="13">
        <text>L-threonyl-[protein] + ATP = O-phospho-L-threonyl-[protein] + ADP + H(+)</text>
        <dbReference type="Rhea" id="RHEA:46608"/>
        <dbReference type="Rhea" id="RHEA-COMP:11060"/>
        <dbReference type="Rhea" id="RHEA-COMP:11605"/>
        <dbReference type="ChEBI" id="CHEBI:15378"/>
        <dbReference type="ChEBI" id="CHEBI:30013"/>
        <dbReference type="ChEBI" id="CHEBI:30616"/>
        <dbReference type="ChEBI" id="CHEBI:61977"/>
        <dbReference type="ChEBI" id="CHEBI:456216"/>
        <dbReference type="EC" id="2.7.11.1"/>
    </reaction>
</comment>
<reference evidence="16 17" key="1">
    <citation type="journal article" date="2019" name="Sci. Rep.">
        <title>A high-quality genome of Eragrostis curvula grass provides insights into Poaceae evolution and supports new strategies to enhance forage quality.</title>
        <authorList>
            <person name="Carballo J."/>
            <person name="Santos B.A.C.M."/>
            <person name="Zappacosta D."/>
            <person name="Garbus I."/>
            <person name="Selva J.P."/>
            <person name="Gallo C.A."/>
            <person name="Diaz A."/>
            <person name="Albertini E."/>
            <person name="Caccamo M."/>
            <person name="Echenique V."/>
        </authorList>
    </citation>
    <scope>NUCLEOTIDE SEQUENCE [LARGE SCALE GENOMIC DNA]</scope>
    <source>
        <strain evidence="17">cv. Victoria</strain>
        <tissue evidence="16">Leaf</tissue>
    </source>
</reference>
<evidence type="ECO:0000256" key="6">
    <source>
        <dbReference type="ARBA" id="ARBA00022729"/>
    </source>
</evidence>
<proteinExistence type="predicted"/>
<evidence type="ECO:0000256" key="8">
    <source>
        <dbReference type="ARBA" id="ARBA00022777"/>
    </source>
</evidence>
<dbReference type="Proteomes" id="UP000324897">
    <property type="component" value="Unassembled WGS sequence"/>
</dbReference>
<organism evidence="16 17">
    <name type="scientific">Eragrostis curvula</name>
    <name type="common">weeping love grass</name>
    <dbReference type="NCBI Taxonomy" id="38414"/>
    <lineage>
        <taxon>Eukaryota</taxon>
        <taxon>Viridiplantae</taxon>
        <taxon>Streptophyta</taxon>
        <taxon>Embryophyta</taxon>
        <taxon>Tracheophyta</taxon>
        <taxon>Spermatophyta</taxon>
        <taxon>Magnoliopsida</taxon>
        <taxon>Liliopsida</taxon>
        <taxon>Poales</taxon>
        <taxon>Poaceae</taxon>
        <taxon>PACMAD clade</taxon>
        <taxon>Chloridoideae</taxon>
        <taxon>Eragrostideae</taxon>
        <taxon>Eragrostidinae</taxon>
        <taxon>Eragrostis</taxon>
    </lineage>
</organism>
<keyword evidence="8" id="KW-0418">Kinase</keyword>
<evidence type="ECO:0000256" key="11">
    <source>
        <dbReference type="ARBA" id="ARBA00023136"/>
    </source>
</evidence>
<evidence type="ECO:0000256" key="1">
    <source>
        <dbReference type="ARBA" id="ARBA00004479"/>
    </source>
</evidence>
<dbReference type="Gene3D" id="1.10.510.10">
    <property type="entry name" value="Transferase(Phosphotransferase) domain 1"/>
    <property type="match status" value="1"/>
</dbReference>
<dbReference type="PANTHER" id="PTHR27009">
    <property type="entry name" value="RUST RESISTANCE KINASE LR10-RELATED"/>
    <property type="match status" value="1"/>
</dbReference>
<dbReference type="InterPro" id="IPR011009">
    <property type="entry name" value="Kinase-like_dom_sf"/>
</dbReference>
<dbReference type="GO" id="GO:0004674">
    <property type="term" value="F:protein serine/threonine kinase activity"/>
    <property type="evidence" value="ECO:0007669"/>
    <property type="project" value="UniProtKB-KW"/>
</dbReference>
<gene>
    <name evidence="16" type="ORF">EJB05_51135</name>
</gene>
<evidence type="ECO:0000256" key="4">
    <source>
        <dbReference type="ARBA" id="ARBA00022679"/>
    </source>
</evidence>
<keyword evidence="3" id="KW-0723">Serine/threonine-protein kinase</keyword>
<dbReference type="SMART" id="SM00220">
    <property type="entry name" value="S_TKc"/>
    <property type="match status" value="1"/>
</dbReference>
<keyword evidence="7" id="KW-0547">Nucleotide-binding</keyword>
<dbReference type="GO" id="GO:0016020">
    <property type="term" value="C:membrane"/>
    <property type="evidence" value="ECO:0007669"/>
    <property type="project" value="UniProtKB-SubCell"/>
</dbReference>
<comment type="subcellular location">
    <subcellularLocation>
        <location evidence="1">Membrane</location>
        <topology evidence="1">Single-pass type I membrane protein</topology>
    </subcellularLocation>
</comment>
<dbReference type="InterPro" id="IPR000719">
    <property type="entry name" value="Prot_kinase_dom"/>
</dbReference>
<dbReference type="AlphaFoldDB" id="A0A5J9SWG6"/>
<evidence type="ECO:0000256" key="5">
    <source>
        <dbReference type="ARBA" id="ARBA00022692"/>
    </source>
</evidence>
<comment type="catalytic activity">
    <reaction evidence="14">
        <text>L-seryl-[protein] + ATP = O-phospho-L-seryl-[protein] + ADP + H(+)</text>
        <dbReference type="Rhea" id="RHEA:17989"/>
        <dbReference type="Rhea" id="RHEA-COMP:9863"/>
        <dbReference type="Rhea" id="RHEA-COMP:11604"/>
        <dbReference type="ChEBI" id="CHEBI:15378"/>
        <dbReference type="ChEBI" id="CHEBI:29999"/>
        <dbReference type="ChEBI" id="CHEBI:30616"/>
        <dbReference type="ChEBI" id="CHEBI:83421"/>
        <dbReference type="ChEBI" id="CHEBI:456216"/>
        <dbReference type="EC" id="2.7.11.1"/>
    </reaction>
</comment>